<dbReference type="OrthoDB" id="9770388at2"/>
<dbReference type="InterPro" id="IPR016117">
    <property type="entry name" value="ArgJ-like_dom_sf"/>
</dbReference>
<dbReference type="GO" id="GO:0004177">
    <property type="term" value="F:aminopeptidase activity"/>
    <property type="evidence" value="ECO:0007669"/>
    <property type="project" value="TreeGrafter"/>
</dbReference>
<dbReference type="EMBL" id="SPQQ01000009">
    <property type="protein sequence ID" value="TGE36220.1"/>
    <property type="molecule type" value="Genomic_DNA"/>
</dbReference>
<dbReference type="Pfam" id="PF03576">
    <property type="entry name" value="Peptidase_S58"/>
    <property type="match status" value="1"/>
</dbReference>
<dbReference type="AlphaFoldDB" id="A0A4Z0R0F4"/>
<dbReference type="Proteomes" id="UP000298460">
    <property type="component" value="Unassembled WGS sequence"/>
</dbReference>
<evidence type="ECO:0000313" key="3">
    <source>
        <dbReference type="Proteomes" id="UP000298460"/>
    </source>
</evidence>
<proteinExistence type="inferred from homology"/>
<protein>
    <submittedName>
        <fullName evidence="2">S58 family peptidase</fullName>
    </submittedName>
</protein>
<accession>A0A4Z0R0F4</accession>
<comment type="similarity">
    <text evidence="1">Belongs to the peptidase S58 family.</text>
</comment>
<organism evidence="2 3">
    <name type="scientific">Desulfosporosinus fructosivorans</name>
    <dbReference type="NCBI Taxonomy" id="2018669"/>
    <lineage>
        <taxon>Bacteria</taxon>
        <taxon>Bacillati</taxon>
        <taxon>Bacillota</taxon>
        <taxon>Clostridia</taxon>
        <taxon>Eubacteriales</taxon>
        <taxon>Desulfitobacteriaceae</taxon>
        <taxon>Desulfosporosinus</taxon>
    </lineage>
</organism>
<comment type="caution">
    <text evidence="2">The sequence shown here is derived from an EMBL/GenBank/DDBJ whole genome shotgun (WGS) entry which is preliminary data.</text>
</comment>
<reference evidence="2 3" key="1">
    <citation type="submission" date="2019-03" db="EMBL/GenBank/DDBJ databases">
        <title>Draft Genome Sequence of Desulfosporosinus fructosivorans Strain 63.6F, Isolated from Marine Sediment in the Baltic Sea.</title>
        <authorList>
            <person name="Hausmann B."/>
            <person name="Vandieken V."/>
            <person name="Pjevac P."/>
            <person name="Schreck K."/>
            <person name="Herbold C.W."/>
            <person name="Loy A."/>
        </authorList>
    </citation>
    <scope>NUCLEOTIDE SEQUENCE [LARGE SCALE GENOMIC DNA]</scope>
    <source>
        <strain evidence="2 3">63.6F</strain>
    </source>
</reference>
<evidence type="ECO:0000256" key="1">
    <source>
        <dbReference type="ARBA" id="ARBA00007068"/>
    </source>
</evidence>
<sequence>MLPTGKFNAITDVPGLTVGQVSLIRKQGRLIPGQGPVRTGVTAILPHGGNLYSQKCPAAVFPFNGYGKSIGMMYIEELGICENPILITNSLSIGAVLEGGNDWVLKHNPGVGISERTPNITVFECDDGYLNDTRGRHVQKEHAWQAIATATGGQVLEGNVGAGVGMSAFAYKSGVGTCSRIVKNNFGTWTLGVLMVCNFGQRKDLTIKGIPFGRMFPVHEAPSNRNSNITIIATDAPLTYPQLKRLAKRPSLGLSRVGSISRWGSGDIDMVISNYPWIYPHAQPPIIDSAKFLDPFIEAVVDASEEACLNALFQAETMVGVDNHIREKLPVEQIIAYLRSTNRLWPFGKN</sequence>
<dbReference type="PANTHER" id="PTHR36512:SF3">
    <property type="entry name" value="BLR5678 PROTEIN"/>
    <property type="match status" value="1"/>
</dbReference>
<dbReference type="CDD" id="cd02253">
    <property type="entry name" value="DmpA"/>
    <property type="match status" value="1"/>
</dbReference>
<dbReference type="Gene3D" id="3.60.70.12">
    <property type="entry name" value="L-amino peptidase D-ALA esterase/amidase"/>
    <property type="match status" value="1"/>
</dbReference>
<dbReference type="PANTHER" id="PTHR36512">
    <property type="entry name" value="D-AMINOPEPTIDASE"/>
    <property type="match status" value="1"/>
</dbReference>
<dbReference type="SUPFAM" id="SSF56266">
    <property type="entry name" value="DmpA/ArgJ-like"/>
    <property type="match status" value="1"/>
</dbReference>
<name>A0A4Z0R0F4_9FIRM</name>
<gene>
    <name evidence="2" type="ORF">E4K67_21760</name>
</gene>
<evidence type="ECO:0000313" key="2">
    <source>
        <dbReference type="EMBL" id="TGE36220.1"/>
    </source>
</evidence>
<keyword evidence="3" id="KW-1185">Reference proteome</keyword>
<dbReference type="InterPro" id="IPR005321">
    <property type="entry name" value="Peptidase_S58_DmpA"/>
</dbReference>